<comment type="caution">
    <text evidence="8">The sequence shown here is derived from an EMBL/GenBank/DDBJ whole genome shotgun (WGS) entry which is preliminary data.</text>
</comment>
<evidence type="ECO:0000256" key="6">
    <source>
        <dbReference type="SAM" id="Phobius"/>
    </source>
</evidence>
<keyword evidence="2 6" id="KW-0812">Transmembrane</keyword>
<feature type="transmembrane region" description="Helical" evidence="6">
    <location>
        <begin position="265"/>
        <end position="286"/>
    </location>
</feature>
<dbReference type="RefSeq" id="WP_190419821.1">
    <property type="nucleotide sequence ID" value="NZ_JAAOCA010000010.1"/>
</dbReference>
<dbReference type="EMBL" id="JAAOCA010000010">
    <property type="protein sequence ID" value="MBD1598964.1"/>
    <property type="molecule type" value="Genomic_DNA"/>
</dbReference>
<comment type="similarity">
    <text evidence="5">Belongs to the major facilitator superfamily. Phthalate permease family.</text>
</comment>
<evidence type="ECO:0000259" key="7">
    <source>
        <dbReference type="PROSITE" id="PS50850"/>
    </source>
</evidence>
<feature type="transmembrane region" description="Helical" evidence="6">
    <location>
        <begin position="420"/>
        <end position="441"/>
    </location>
</feature>
<evidence type="ECO:0000256" key="5">
    <source>
        <dbReference type="ARBA" id="ARBA00038514"/>
    </source>
</evidence>
<dbReference type="PANTHER" id="PTHR11662">
    <property type="entry name" value="SOLUTE CARRIER FAMILY 17"/>
    <property type="match status" value="1"/>
</dbReference>
<keyword evidence="3 6" id="KW-1133">Transmembrane helix</keyword>
<feature type="transmembrane region" description="Helical" evidence="6">
    <location>
        <begin position="186"/>
        <end position="203"/>
    </location>
</feature>
<dbReference type="Gene3D" id="1.20.1250.20">
    <property type="entry name" value="MFS general substrate transporter like domains"/>
    <property type="match status" value="2"/>
</dbReference>
<gene>
    <name evidence="8" type="ORF">HAQ05_09625</name>
</gene>
<feature type="domain" description="Major facilitator superfamily (MFS) profile" evidence="7">
    <location>
        <begin position="26"/>
        <end position="446"/>
    </location>
</feature>
<feature type="transmembrane region" description="Helical" evidence="6">
    <location>
        <begin position="358"/>
        <end position="379"/>
    </location>
</feature>
<evidence type="ECO:0000313" key="8">
    <source>
        <dbReference type="EMBL" id="MBD1598964.1"/>
    </source>
</evidence>
<protein>
    <submittedName>
        <fullName evidence="8">MFS transporter</fullName>
    </submittedName>
</protein>
<dbReference type="Proteomes" id="UP000805841">
    <property type="component" value="Unassembled WGS sequence"/>
</dbReference>
<dbReference type="PANTHER" id="PTHR11662:SF399">
    <property type="entry name" value="FI19708P1-RELATED"/>
    <property type="match status" value="1"/>
</dbReference>
<proteinExistence type="inferred from homology"/>
<evidence type="ECO:0000256" key="2">
    <source>
        <dbReference type="ARBA" id="ARBA00022692"/>
    </source>
</evidence>
<dbReference type="SUPFAM" id="SSF103473">
    <property type="entry name" value="MFS general substrate transporter"/>
    <property type="match status" value="1"/>
</dbReference>
<dbReference type="InterPro" id="IPR050382">
    <property type="entry name" value="MFS_Na/Anion_cotransporter"/>
</dbReference>
<feature type="transmembrane region" description="Helical" evidence="6">
    <location>
        <begin position="21"/>
        <end position="39"/>
    </location>
</feature>
<keyword evidence="4 6" id="KW-0472">Membrane</keyword>
<accession>A0ABR7Z0M9</accession>
<name>A0ABR7Z0M9_9PSED</name>
<keyword evidence="9" id="KW-1185">Reference proteome</keyword>
<feature type="transmembrane region" description="Helical" evidence="6">
    <location>
        <begin position="391"/>
        <end position="414"/>
    </location>
</feature>
<sequence length="456" mass="49368">MALISKAAAAAVAGSVARKTGYRFYIMFMLFFITTINYADRSTLSITGAAIKNDLRLDNVTLGYLFSAFAWSYTLAQLPGGWLLDKIGYRKAYFFSLLFWAMFTFTMGFCASLPITWAIAGLFVLRVVIGAAEAPIFPANNRANLIWFPRSERGTTAAVFTASQYFAKVCFAPLMGFITQYAGWPYVYWLMGVLGVMTAVLALKSMAAPGENRGCNQAERDYIEAGGGQVGLDSTAGTGPGMDWPQAWCELKVLARNRMMIGIMLAQYCLATLTAFFLTWLPLYLIEDRHMSIAKAGVVAAIPALTGFFGGVLGGVLSDRLLASGGSITFARKFPIVLGMLISVCILLCNYLDNELWIITAMAVAFFGKALGTQGWSVLGEVAPYRSVGMAASLLNGFGSIASIISPIVIGYLIQATGNFQWAFLFVALHGLVAALLYLCVVGPIKRIELNPRSTP</sequence>
<feature type="transmembrane region" description="Helical" evidence="6">
    <location>
        <begin position="298"/>
        <end position="322"/>
    </location>
</feature>
<feature type="transmembrane region" description="Helical" evidence="6">
    <location>
        <begin position="92"/>
        <end position="109"/>
    </location>
</feature>
<comment type="subcellular location">
    <subcellularLocation>
        <location evidence="1">Membrane</location>
        <topology evidence="1">Multi-pass membrane protein</topology>
    </subcellularLocation>
</comment>
<evidence type="ECO:0000256" key="3">
    <source>
        <dbReference type="ARBA" id="ARBA00022989"/>
    </source>
</evidence>
<dbReference type="PROSITE" id="PS50850">
    <property type="entry name" value="MFS"/>
    <property type="match status" value="1"/>
</dbReference>
<dbReference type="InterPro" id="IPR036259">
    <property type="entry name" value="MFS_trans_sf"/>
</dbReference>
<dbReference type="InterPro" id="IPR020846">
    <property type="entry name" value="MFS_dom"/>
</dbReference>
<feature type="transmembrane region" description="Helical" evidence="6">
    <location>
        <begin position="334"/>
        <end position="352"/>
    </location>
</feature>
<dbReference type="Pfam" id="PF07690">
    <property type="entry name" value="MFS_1"/>
    <property type="match status" value="1"/>
</dbReference>
<reference evidence="8 9" key="1">
    <citation type="journal article" date="2020" name="Insects">
        <title>Bacteria Belonging to Pseudomonas typographi sp. nov. from the Bark Beetle Ips typographus Have Genomic Potential to Aid in the Host Ecology.</title>
        <authorList>
            <person name="Peral-Aranega E."/>
            <person name="Saati-Santamaria Z."/>
            <person name="Kolarik M."/>
            <person name="Rivas R."/>
            <person name="Garcia-Fraile P."/>
        </authorList>
    </citation>
    <scope>NUCLEOTIDE SEQUENCE [LARGE SCALE GENOMIC DNA]</scope>
    <source>
        <strain evidence="8 9">CA3A</strain>
    </source>
</reference>
<evidence type="ECO:0000256" key="1">
    <source>
        <dbReference type="ARBA" id="ARBA00004141"/>
    </source>
</evidence>
<evidence type="ECO:0000256" key="4">
    <source>
        <dbReference type="ARBA" id="ARBA00023136"/>
    </source>
</evidence>
<dbReference type="InterPro" id="IPR011701">
    <property type="entry name" value="MFS"/>
</dbReference>
<dbReference type="CDD" id="cd17319">
    <property type="entry name" value="MFS_ExuT_GudP_like"/>
    <property type="match status" value="1"/>
</dbReference>
<feature type="transmembrane region" description="Helical" evidence="6">
    <location>
        <begin position="59"/>
        <end position="80"/>
    </location>
</feature>
<evidence type="ECO:0000313" key="9">
    <source>
        <dbReference type="Proteomes" id="UP000805841"/>
    </source>
</evidence>
<organism evidence="8 9">
    <name type="scientific">Pseudomonas typographi</name>
    <dbReference type="NCBI Taxonomy" id="2715964"/>
    <lineage>
        <taxon>Bacteria</taxon>
        <taxon>Pseudomonadati</taxon>
        <taxon>Pseudomonadota</taxon>
        <taxon>Gammaproteobacteria</taxon>
        <taxon>Pseudomonadales</taxon>
        <taxon>Pseudomonadaceae</taxon>
        <taxon>Pseudomonas</taxon>
    </lineage>
</organism>